<dbReference type="PANTHER" id="PTHR36837:SF2">
    <property type="entry name" value="POLY(3-HYDROXYALKANOATE) POLYMERASE SUBUNIT PHAC"/>
    <property type="match status" value="1"/>
</dbReference>
<evidence type="ECO:0000313" key="2">
    <source>
        <dbReference type="Proteomes" id="UP000788153"/>
    </source>
</evidence>
<sequence length="314" mass="32678">MPHAAPAEIAARHGRARVIDYGGSGRPTLVVPSLINPPIVLDLAPETSLLRWLAKRGVRPLLLDWGIPEPADAAMTMADHVGDLLLPLLRSIGSGALLAGYCLGGTLALAAAQHVPVAGLALIATPWRFSGFGRAARADIAALWATARPACEAIGAVPVEVLQSGFWRLDPARTIGKYERFAALDPASAEARAFVALEDWANGGAPLTLAAGRDLFERFVADDAPGSGGWRVGGIAIDPASLSCPIRQFVSAHDRIVPAATAAPVGDTTTLSAGHVGMIVGSRARTQLWEPLARWCDPLAAPRSTPSCAGETLP</sequence>
<name>A0ABX0U1R6_9SPHN</name>
<dbReference type="Proteomes" id="UP000788153">
    <property type="component" value="Unassembled WGS sequence"/>
</dbReference>
<dbReference type="EMBL" id="JAASQP010000001">
    <property type="protein sequence ID" value="NIJ23644.1"/>
    <property type="molecule type" value="Genomic_DNA"/>
</dbReference>
<dbReference type="RefSeq" id="WP_343752348.1">
    <property type="nucleotide sequence ID" value="NZ_BAAAEV010000001.1"/>
</dbReference>
<gene>
    <name evidence="1" type="ORF">FHT01_001186</name>
</gene>
<comment type="caution">
    <text evidence="1">The sequence shown here is derived from an EMBL/GenBank/DDBJ whole genome shotgun (WGS) entry which is preliminary data.</text>
</comment>
<keyword evidence="1" id="KW-0808">Transferase</keyword>
<dbReference type="SUPFAM" id="SSF53474">
    <property type="entry name" value="alpha/beta-Hydrolases"/>
    <property type="match status" value="1"/>
</dbReference>
<evidence type="ECO:0000313" key="1">
    <source>
        <dbReference type="EMBL" id="NIJ23644.1"/>
    </source>
</evidence>
<accession>A0ABX0U1R6</accession>
<reference evidence="1 2" key="1">
    <citation type="submission" date="2020-03" db="EMBL/GenBank/DDBJ databases">
        <title>Genomic Encyclopedia of Type Strains, Phase IV (KMG-IV): sequencing the most valuable type-strain genomes for metagenomic binning, comparative biology and taxonomic classification.</title>
        <authorList>
            <person name="Goeker M."/>
        </authorList>
    </citation>
    <scope>NUCLEOTIDE SEQUENCE [LARGE SCALE GENOMIC DNA]</scope>
    <source>
        <strain evidence="1 2">DSM 22753</strain>
    </source>
</reference>
<dbReference type="GO" id="GO:0016746">
    <property type="term" value="F:acyltransferase activity"/>
    <property type="evidence" value="ECO:0007669"/>
    <property type="project" value="UniProtKB-KW"/>
</dbReference>
<dbReference type="PANTHER" id="PTHR36837">
    <property type="entry name" value="POLY(3-HYDROXYALKANOATE) POLYMERASE SUBUNIT PHAC"/>
    <property type="match status" value="1"/>
</dbReference>
<keyword evidence="1" id="KW-0012">Acyltransferase</keyword>
<dbReference type="InterPro" id="IPR051321">
    <property type="entry name" value="PHA/PHB_synthase"/>
</dbReference>
<dbReference type="InterPro" id="IPR029058">
    <property type="entry name" value="AB_hydrolase_fold"/>
</dbReference>
<keyword evidence="2" id="KW-1185">Reference proteome</keyword>
<dbReference type="Gene3D" id="3.40.50.1820">
    <property type="entry name" value="alpha/beta hydrolase"/>
    <property type="match status" value="1"/>
</dbReference>
<organism evidence="1 2">
    <name type="scientific">Sphingomonas japonica</name>
    <dbReference type="NCBI Taxonomy" id="511662"/>
    <lineage>
        <taxon>Bacteria</taxon>
        <taxon>Pseudomonadati</taxon>
        <taxon>Pseudomonadota</taxon>
        <taxon>Alphaproteobacteria</taxon>
        <taxon>Sphingomonadales</taxon>
        <taxon>Sphingomonadaceae</taxon>
        <taxon>Sphingomonas</taxon>
    </lineage>
</organism>
<protein>
    <submittedName>
        <fullName evidence="1">Polyhydroxyalkanoate synthase</fullName>
        <ecNumber evidence="1">2.3.1.-</ecNumber>
    </submittedName>
</protein>
<proteinExistence type="predicted"/>
<dbReference type="EC" id="2.3.1.-" evidence="1"/>